<reference evidence="3" key="1">
    <citation type="submission" date="2020-09" db="EMBL/GenBank/DDBJ databases">
        <title>Genome-Enabled Discovery of Anthraquinone Biosynthesis in Senna tora.</title>
        <authorList>
            <person name="Kang S.-H."/>
            <person name="Pandey R.P."/>
            <person name="Lee C.-M."/>
            <person name="Sim J.-S."/>
            <person name="Jeong J.-T."/>
            <person name="Choi B.-S."/>
            <person name="Jung M."/>
            <person name="Ginzburg D."/>
            <person name="Zhao K."/>
            <person name="Won S.Y."/>
            <person name="Oh T.-J."/>
            <person name="Yu Y."/>
            <person name="Kim N.-H."/>
            <person name="Lee O.R."/>
            <person name="Lee T.-H."/>
            <person name="Bashyal P."/>
            <person name="Kim T.-S."/>
            <person name="Lee W.-H."/>
            <person name="Kawkins C."/>
            <person name="Kim C.-K."/>
            <person name="Kim J.S."/>
            <person name="Ahn B.O."/>
            <person name="Rhee S.Y."/>
            <person name="Sohng J.K."/>
        </authorList>
    </citation>
    <scope>NUCLEOTIDE SEQUENCE</scope>
    <source>
        <tissue evidence="3">Leaf</tissue>
    </source>
</reference>
<keyword evidence="2" id="KW-0812">Transmembrane</keyword>
<dbReference type="EMBL" id="JAAIUW010000013">
    <property type="protein sequence ID" value="KAF7804700.1"/>
    <property type="molecule type" value="Genomic_DNA"/>
</dbReference>
<keyword evidence="2" id="KW-1133">Transmembrane helix</keyword>
<name>A0A834SHU4_9FABA</name>
<evidence type="ECO:0000256" key="2">
    <source>
        <dbReference type="SAM" id="Phobius"/>
    </source>
</evidence>
<accession>A0A834SHU4</accession>
<evidence type="ECO:0000313" key="3">
    <source>
        <dbReference type="EMBL" id="KAF7804700.1"/>
    </source>
</evidence>
<gene>
    <name evidence="3" type="ORF">G2W53_043811</name>
</gene>
<dbReference type="Proteomes" id="UP000634136">
    <property type="component" value="Unassembled WGS sequence"/>
</dbReference>
<keyword evidence="2" id="KW-0472">Membrane</keyword>
<sequence length="383" mass="42785">MRGRCETWASGNRFNHSLFAWALSILVLIVLPFDWEFVHVNNEPEKPRSISLLLFRKLLKTLILFELSGLPPIFSEFFEKSLKSPIRSQGRECIPENSDLNGDVVFVPKEPNAPCEAHCVHLPEIRFDAYGHLDQTLGDRYRDVHVLVSYESEVGLGWSQDDIFEQGDLTWRPWSLRHLGVERKPVVFLCLRNEDIGMTSSGDGLAGDGGGAGGVLSGEGWVGGGVMGELNDCGGWGSCEILCSEDTSTCSFCLHLMFLVFSEVGSWEALGVLGSRDKVSGPSSNDCNDEFGGEGSEKVLCWVSVWAVGFCGGLVWFMELESWLSLGQGRGEIFRFAGDRKRSFNVDSKGIFEGKMRVWSSHELKRKERRESEEKVEGLRRKD</sequence>
<feature type="transmembrane region" description="Helical" evidence="2">
    <location>
        <begin position="18"/>
        <end position="38"/>
    </location>
</feature>
<evidence type="ECO:0000256" key="1">
    <source>
        <dbReference type="SAM" id="MobiDB-lite"/>
    </source>
</evidence>
<protein>
    <submittedName>
        <fullName evidence="3">Uncharacterized protein</fullName>
    </submittedName>
</protein>
<comment type="caution">
    <text evidence="3">The sequence shown here is derived from an EMBL/GenBank/DDBJ whole genome shotgun (WGS) entry which is preliminary data.</text>
</comment>
<feature type="region of interest" description="Disordered" evidence="1">
    <location>
        <begin position="363"/>
        <end position="383"/>
    </location>
</feature>
<evidence type="ECO:0000313" key="4">
    <source>
        <dbReference type="Proteomes" id="UP000634136"/>
    </source>
</evidence>
<keyword evidence="4" id="KW-1185">Reference proteome</keyword>
<dbReference type="AlphaFoldDB" id="A0A834SHU4"/>
<proteinExistence type="predicted"/>
<organism evidence="3 4">
    <name type="scientific">Senna tora</name>
    <dbReference type="NCBI Taxonomy" id="362788"/>
    <lineage>
        <taxon>Eukaryota</taxon>
        <taxon>Viridiplantae</taxon>
        <taxon>Streptophyta</taxon>
        <taxon>Embryophyta</taxon>
        <taxon>Tracheophyta</taxon>
        <taxon>Spermatophyta</taxon>
        <taxon>Magnoliopsida</taxon>
        <taxon>eudicotyledons</taxon>
        <taxon>Gunneridae</taxon>
        <taxon>Pentapetalae</taxon>
        <taxon>rosids</taxon>
        <taxon>fabids</taxon>
        <taxon>Fabales</taxon>
        <taxon>Fabaceae</taxon>
        <taxon>Caesalpinioideae</taxon>
        <taxon>Cassia clade</taxon>
        <taxon>Senna</taxon>
    </lineage>
</organism>